<evidence type="ECO:0000256" key="1">
    <source>
        <dbReference type="ARBA" id="ARBA00006484"/>
    </source>
</evidence>
<dbReference type="eggNOG" id="KOG0725">
    <property type="taxonomic scope" value="Eukaryota"/>
</dbReference>
<dbReference type="Proteomes" id="UP000019471">
    <property type="component" value="Unassembled WGS sequence"/>
</dbReference>
<evidence type="ECO:0000256" key="2">
    <source>
        <dbReference type="ARBA" id="ARBA00022857"/>
    </source>
</evidence>
<evidence type="ECO:0000313" key="4">
    <source>
        <dbReference type="Proteomes" id="UP000019471"/>
    </source>
</evidence>
<dbReference type="EMBL" id="AMGX01000008">
    <property type="protein sequence ID" value="EXJ70731.1"/>
    <property type="molecule type" value="Genomic_DNA"/>
</dbReference>
<protein>
    <recommendedName>
        <fullName evidence="5">3-oxoacyl-[acyl-carrier protein] reductase</fullName>
    </recommendedName>
</protein>
<dbReference type="Gene3D" id="3.40.50.720">
    <property type="entry name" value="NAD(P)-binding Rossmann-like Domain"/>
    <property type="match status" value="1"/>
</dbReference>
<dbReference type="Pfam" id="PF13561">
    <property type="entry name" value="adh_short_C2"/>
    <property type="match status" value="1"/>
</dbReference>
<dbReference type="InterPro" id="IPR002347">
    <property type="entry name" value="SDR_fam"/>
</dbReference>
<name>W9X1C3_9EURO</name>
<evidence type="ECO:0000313" key="3">
    <source>
        <dbReference type="EMBL" id="EXJ70731.1"/>
    </source>
</evidence>
<dbReference type="GeneID" id="19190437"/>
<dbReference type="SUPFAM" id="SSF51735">
    <property type="entry name" value="NAD(P)-binding Rossmann-fold domains"/>
    <property type="match status" value="1"/>
</dbReference>
<organism evidence="3 4">
    <name type="scientific">Cladophialophora psammophila CBS 110553</name>
    <dbReference type="NCBI Taxonomy" id="1182543"/>
    <lineage>
        <taxon>Eukaryota</taxon>
        <taxon>Fungi</taxon>
        <taxon>Dikarya</taxon>
        <taxon>Ascomycota</taxon>
        <taxon>Pezizomycotina</taxon>
        <taxon>Eurotiomycetes</taxon>
        <taxon>Chaetothyriomycetidae</taxon>
        <taxon>Chaetothyriales</taxon>
        <taxon>Herpotrichiellaceae</taxon>
        <taxon>Cladophialophora</taxon>
    </lineage>
</organism>
<gene>
    <name evidence="3" type="ORF">A1O5_05721</name>
</gene>
<dbReference type="HOGENOM" id="CLU_010194_1_0_1"/>
<dbReference type="CDD" id="cd05233">
    <property type="entry name" value="SDR_c"/>
    <property type="match status" value="1"/>
</dbReference>
<keyword evidence="4" id="KW-1185">Reference proteome</keyword>
<dbReference type="PANTHER" id="PTHR42760">
    <property type="entry name" value="SHORT-CHAIN DEHYDROGENASES/REDUCTASES FAMILY MEMBER"/>
    <property type="match status" value="1"/>
</dbReference>
<dbReference type="RefSeq" id="XP_007744510.1">
    <property type="nucleotide sequence ID" value="XM_007746320.1"/>
</dbReference>
<sequence length="299" mass="31756">MASSSSTHRPAFQDEPIPIYPDLPGKIAIVTGIGQYGDPSVEDNWGNGAAAAFGLARSGVKVFGCDLDLDAAERTKRRIQKYVPDAVVDVMVADATKSDSAAGFVDAVVKRHGRIDILVNNVGGALRGGPVEMPEEVWDEQFDVNLKSVYIMCHHVLPVMEAQRAGSVINIGSIAGLRYIGKPQAAYAAAKAGVHMFTKHTAVIYADRGVRINVVVPGLIFTPMLARTANYYGGNYDEFVKTRHGQVPTGEMGTSTDVANAILFLASTVASRHMTGQELIIDGGMTSSTGSLTSGMAEK</sequence>
<accession>W9X1C3</accession>
<dbReference type="InterPro" id="IPR036291">
    <property type="entry name" value="NAD(P)-bd_dom_sf"/>
</dbReference>
<dbReference type="PRINTS" id="PR00080">
    <property type="entry name" value="SDRFAMILY"/>
</dbReference>
<evidence type="ECO:0008006" key="5">
    <source>
        <dbReference type="Google" id="ProtNLM"/>
    </source>
</evidence>
<comment type="caution">
    <text evidence="3">The sequence shown here is derived from an EMBL/GenBank/DDBJ whole genome shotgun (WGS) entry which is preliminary data.</text>
</comment>
<reference evidence="3 4" key="1">
    <citation type="submission" date="2013-03" db="EMBL/GenBank/DDBJ databases">
        <title>The Genome Sequence of Cladophialophora psammophila CBS 110553.</title>
        <authorList>
            <consortium name="The Broad Institute Genomics Platform"/>
            <person name="Cuomo C."/>
            <person name="de Hoog S."/>
            <person name="Gorbushina A."/>
            <person name="Walker B."/>
            <person name="Young S.K."/>
            <person name="Zeng Q."/>
            <person name="Gargeya S."/>
            <person name="Fitzgerald M."/>
            <person name="Haas B."/>
            <person name="Abouelleil A."/>
            <person name="Allen A.W."/>
            <person name="Alvarado L."/>
            <person name="Arachchi H.M."/>
            <person name="Berlin A.M."/>
            <person name="Chapman S.B."/>
            <person name="Gainer-Dewar J."/>
            <person name="Goldberg J."/>
            <person name="Griggs A."/>
            <person name="Gujja S."/>
            <person name="Hansen M."/>
            <person name="Howarth C."/>
            <person name="Imamovic A."/>
            <person name="Ireland A."/>
            <person name="Larimer J."/>
            <person name="McCowan C."/>
            <person name="Murphy C."/>
            <person name="Pearson M."/>
            <person name="Poon T.W."/>
            <person name="Priest M."/>
            <person name="Roberts A."/>
            <person name="Saif S."/>
            <person name="Shea T."/>
            <person name="Sisk P."/>
            <person name="Sykes S."/>
            <person name="Wortman J."/>
            <person name="Nusbaum C."/>
            <person name="Birren B."/>
        </authorList>
    </citation>
    <scope>NUCLEOTIDE SEQUENCE [LARGE SCALE GENOMIC DNA]</scope>
    <source>
        <strain evidence="3 4">CBS 110553</strain>
    </source>
</reference>
<keyword evidence="2" id="KW-0521">NADP</keyword>
<dbReference type="OrthoDB" id="498125at2759"/>
<dbReference type="STRING" id="1182543.W9X1C3"/>
<dbReference type="PRINTS" id="PR00081">
    <property type="entry name" value="GDHRDH"/>
</dbReference>
<dbReference type="GO" id="GO:0016616">
    <property type="term" value="F:oxidoreductase activity, acting on the CH-OH group of donors, NAD or NADP as acceptor"/>
    <property type="evidence" value="ECO:0007669"/>
    <property type="project" value="TreeGrafter"/>
</dbReference>
<dbReference type="InterPro" id="IPR020904">
    <property type="entry name" value="Sc_DH/Rdtase_CS"/>
</dbReference>
<proteinExistence type="inferred from homology"/>
<dbReference type="FunFam" id="3.40.50.720:FF:000084">
    <property type="entry name" value="Short-chain dehydrogenase reductase"/>
    <property type="match status" value="1"/>
</dbReference>
<dbReference type="PROSITE" id="PS00061">
    <property type="entry name" value="ADH_SHORT"/>
    <property type="match status" value="1"/>
</dbReference>
<comment type="similarity">
    <text evidence="1">Belongs to the short-chain dehydrogenases/reductases (SDR) family.</text>
</comment>
<dbReference type="AlphaFoldDB" id="W9X1C3"/>